<dbReference type="EMBL" id="PUHQ01000001">
    <property type="protein sequence ID" value="KAG0667504.1"/>
    <property type="molecule type" value="Genomic_DNA"/>
</dbReference>
<dbReference type="Proteomes" id="UP000777482">
    <property type="component" value="Unassembled WGS sequence"/>
</dbReference>
<evidence type="ECO:0000313" key="1">
    <source>
        <dbReference type="EMBL" id="KAG0667504.1"/>
    </source>
</evidence>
<protein>
    <submittedName>
        <fullName evidence="1">Uncharacterized protein</fullName>
    </submittedName>
</protein>
<reference evidence="1 2" key="1">
    <citation type="submission" date="2020-11" db="EMBL/GenBank/DDBJ databases">
        <title>Kefir isolates.</title>
        <authorList>
            <person name="Marcisauskas S."/>
            <person name="Kim Y."/>
            <person name="Blasche S."/>
        </authorList>
    </citation>
    <scope>NUCLEOTIDE SEQUENCE [LARGE SCALE GENOMIC DNA]</scope>
    <source>
        <strain evidence="1 2">KR</strain>
    </source>
</reference>
<evidence type="ECO:0000313" key="2">
    <source>
        <dbReference type="Proteomes" id="UP000777482"/>
    </source>
</evidence>
<accession>A0A9P6WA36</accession>
<gene>
    <name evidence="1" type="ORF">C6P46_000035</name>
</gene>
<keyword evidence="2" id="KW-1185">Reference proteome</keyword>
<proteinExistence type="predicted"/>
<name>A0A9P6WA36_RHOMI</name>
<organism evidence="1 2">
    <name type="scientific">Rhodotorula mucilaginosa</name>
    <name type="common">Yeast</name>
    <name type="synonym">Rhodotorula rubra</name>
    <dbReference type="NCBI Taxonomy" id="5537"/>
    <lineage>
        <taxon>Eukaryota</taxon>
        <taxon>Fungi</taxon>
        <taxon>Dikarya</taxon>
        <taxon>Basidiomycota</taxon>
        <taxon>Pucciniomycotina</taxon>
        <taxon>Microbotryomycetes</taxon>
        <taxon>Sporidiobolales</taxon>
        <taxon>Sporidiobolaceae</taxon>
        <taxon>Rhodotorula</taxon>
    </lineage>
</organism>
<dbReference type="AlphaFoldDB" id="A0A9P6WA36"/>
<dbReference type="OrthoDB" id="10388735at2759"/>
<sequence length="202" mass="21748">MLRVGSSKCTTQFLSPRALPFRRSFFMPPAYPVHPSTLPPYEPPKLEEPGELDCHDDGPVLSPIASQVSGMSVEAPNSDTCRLDLEPRLLLDKHTAAMLLRAASAGDRGLVQVDDPSGLAANSWVGPWLRDLFPGNSLGAIGKTEGYYELRKEDWSSAWTSASDQEPASPIQLTVVTDRAAESAASGKSRLVVQVRNGNSSS</sequence>
<comment type="caution">
    <text evidence="1">The sequence shown here is derived from an EMBL/GenBank/DDBJ whole genome shotgun (WGS) entry which is preliminary data.</text>
</comment>